<proteinExistence type="inferred from homology"/>
<feature type="transmembrane region" description="Helical" evidence="8">
    <location>
        <begin position="282"/>
        <end position="301"/>
    </location>
</feature>
<dbReference type="Proteomes" id="UP000812277">
    <property type="component" value="Unassembled WGS sequence"/>
</dbReference>
<comment type="similarity">
    <text evidence="2">Belongs to the ArsB family.</text>
</comment>
<evidence type="ECO:0000256" key="8">
    <source>
        <dbReference type="SAM" id="Phobius"/>
    </source>
</evidence>
<evidence type="ECO:0000313" key="10">
    <source>
        <dbReference type="Proteomes" id="UP000812277"/>
    </source>
</evidence>
<feature type="transmembrane region" description="Helical" evidence="8">
    <location>
        <begin position="31"/>
        <end position="49"/>
    </location>
</feature>
<feature type="transmembrane region" description="Helical" evidence="8">
    <location>
        <begin position="146"/>
        <end position="165"/>
    </location>
</feature>
<evidence type="ECO:0000313" key="9">
    <source>
        <dbReference type="EMBL" id="MBW7474464.1"/>
    </source>
</evidence>
<feature type="transmembrane region" description="Helical" evidence="8">
    <location>
        <begin position="252"/>
        <end position="270"/>
    </location>
</feature>
<feature type="transmembrane region" description="Helical" evidence="8">
    <location>
        <begin position="185"/>
        <end position="204"/>
    </location>
</feature>
<comment type="caution">
    <text evidence="9">The sequence shown here is derived from an EMBL/GenBank/DDBJ whole genome shotgun (WGS) entry which is preliminary data.</text>
</comment>
<keyword evidence="10" id="KW-1185">Reference proteome</keyword>
<feature type="transmembrane region" description="Helical" evidence="8">
    <location>
        <begin position="6"/>
        <end position="24"/>
    </location>
</feature>
<keyword evidence="7 8" id="KW-0472">Membrane</keyword>
<keyword evidence="4 8" id="KW-0812">Transmembrane</keyword>
<evidence type="ECO:0000256" key="7">
    <source>
        <dbReference type="ARBA" id="ARBA00023136"/>
    </source>
</evidence>
<feature type="transmembrane region" description="Helical" evidence="8">
    <location>
        <begin position="410"/>
        <end position="432"/>
    </location>
</feature>
<evidence type="ECO:0000256" key="5">
    <source>
        <dbReference type="ARBA" id="ARBA00022849"/>
    </source>
</evidence>
<feature type="transmembrane region" description="Helical" evidence="8">
    <location>
        <begin position="97"/>
        <end position="115"/>
    </location>
</feature>
<name>A0ABS7D3G1_9BACL</name>
<protein>
    <submittedName>
        <fullName evidence="9">Arsenic transporter</fullName>
    </submittedName>
</protein>
<dbReference type="PRINTS" id="PR00758">
    <property type="entry name" value="ARSENICPUMP"/>
</dbReference>
<comment type="subcellular location">
    <subcellularLocation>
        <location evidence="1">Cell membrane</location>
        <topology evidence="1">Multi-pass membrane protein</topology>
    </subcellularLocation>
</comment>
<dbReference type="EMBL" id="JAHZIJ010000003">
    <property type="protein sequence ID" value="MBW7474464.1"/>
    <property type="molecule type" value="Genomic_DNA"/>
</dbReference>
<organism evidence="9 10">
    <name type="scientific">Paenibacillus oenotherae</name>
    <dbReference type="NCBI Taxonomy" id="1435645"/>
    <lineage>
        <taxon>Bacteria</taxon>
        <taxon>Bacillati</taxon>
        <taxon>Bacillota</taxon>
        <taxon>Bacilli</taxon>
        <taxon>Bacillales</taxon>
        <taxon>Paenibacillaceae</taxon>
        <taxon>Paenibacillus</taxon>
    </lineage>
</organism>
<dbReference type="RefSeq" id="WP_219871703.1">
    <property type="nucleotide sequence ID" value="NZ_JAHZIJ010000003.1"/>
</dbReference>
<sequence>MAEAAEPLLVILVFLLTIASIIWRPKGINEAVPAAIGAAVLLLAGIVPLSELGSIVNRVSGSAVTVLCTLIMAMILDNIGFFRWASINVITYARGSGVRLFVGVICLCFLMTLFFNDYASILITTPIILQIVSMLRLRIYQQLPYLISGALIAIAASAPIGASHLSTLLTLRIAGMNLNAYAELLFIPAMVGIVSIAFMLYVFYHKQLPSHISTSDGMSPASYHIPVDWSLFRICMIIVVATRAGFFIGSSFGVAMEWIAIVGVLLMLLVRWWKTGRGPKDLVFLAPWSILLFAFSIYVIVDGLQGIGITRYIALGLSAMMSSNDLSAVVVSGGLLTILSNFLNNLPAALIGTLSLTQMNLEPQTLQLAYLANILGSDVGALITPIGTLASLIWLFILRQHDVQLSWKDYMKVTVVIIPAGLLISLLSLYAWTRIIG</sequence>
<evidence type="ECO:0000256" key="2">
    <source>
        <dbReference type="ARBA" id="ARBA00006433"/>
    </source>
</evidence>
<keyword evidence="3" id="KW-1003">Cell membrane</keyword>
<feature type="transmembrane region" description="Helical" evidence="8">
    <location>
        <begin position="379"/>
        <end position="398"/>
    </location>
</feature>
<evidence type="ECO:0000256" key="1">
    <source>
        <dbReference type="ARBA" id="ARBA00004651"/>
    </source>
</evidence>
<reference evidence="9 10" key="1">
    <citation type="submission" date="2021-07" db="EMBL/GenBank/DDBJ databases">
        <title>Paenibacillus radiodurans sp. nov., isolated from the southeastern edge of Tengger Desert.</title>
        <authorList>
            <person name="Zhang G."/>
        </authorList>
    </citation>
    <scope>NUCLEOTIDE SEQUENCE [LARGE SCALE GENOMIC DNA]</scope>
    <source>
        <strain evidence="9 10">DT7-4</strain>
    </source>
</reference>
<evidence type="ECO:0000256" key="6">
    <source>
        <dbReference type="ARBA" id="ARBA00022989"/>
    </source>
</evidence>
<feature type="transmembrane region" description="Helical" evidence="8">
    <location>
        <begin position="55"/>
        <end position="76"/>
    </location>
</feature>
<keyword evidence="6 8" id="KW-1133">Transmembrane helix</keyword>
<dbReference type="InterPro" id="IPR000802">
    <property type="entry name" value="Arsenical_pump_ArsB"/>
</dbReference>
<evidence type="ECO:0000256" key="3">
    <source>
        <dbReference type="ARBA" id="ARBA00022475"/>
    </source>
</evidence>
<keyword evidence="5" id="KW-0059">Arsenical resistance</keyword>
<dbReference type="PANTHER" id="PTHR43302">
    <property type="entry name" value="TRANSPORTER ARSB-RELATED"/>
    <property type="match status" value="1"/>
</dbReference>
<evidence type="ECO:0000256" key="4">
    <source>
        <dbReference type="ARBA" id="ARBA00022692"/>
    </source>
</evidence>
<gene>
    <name evidence="9" type="ORF">K0T92_06875</name>
</gene>
<dbReference type="Pfam" id="PF02040">
    <property type="entry name" value="ArsB"/>
    <property type="match status" value="1"/>
</dbReference>
<dbReference type="PANTHER" id="PTHR43302:SF6">
    <property type="entry name" value="ARSENICAL PUMP MEMBRANE PROTEIN-RELATED"/>
    <property type="match status" value="1"/>
</dbReference>
<accession>A0ABS7D3G1</accession>